<dbReference type="PANTHER" id="PTHR45913">
    <property type="entry name" value="EPM2A-INTERACTING PROTEIN 1"/>
    <property type="match status" value="1"/>
</dbReference>
<accession>A0A8B8FSR7</accession>
<proteinExistence type="predicted"/>
<dbReference type="OrthoDB" id="1101576at2759"/>
<dbReference type="PANTHER" id="PTHR45913:SF19">
    <property type="entry name" value="LOW QUALITY PROTEIN: ZINC FINGER BED DOMAIN-CONTAINING PROTEIN 5-LIKE"/>
    <property type="match status" value="1"/>
</dbReference>
<dbReference type="AlphaFoldDB" id="A0A8B8FSR7"/>
<dbReference type="Proteomes" id="UP000694846">
    <property type="component" value="Unplaced"/>
</dbReference>
<protein>
    <submittedName>
        <fullName evidence="2">SCAN domain-containing protein 3-like</fullName>
    </submittedName>
</protein>
<evidence type="ECO:0000313" key="1">
    <source>
        <dbReference type="Proteomes" id="UP000694846"/>
    </source>
</evidence>
<dbReference type="RefSeq" id="XP_025413496.1">
    <property type="nucleotide sequence ID" value="XM_025557711.1"/>
</dbReference>
<organism evidence="1 2">
    <name type="scientific">Sipha flava</name>
    <name type="common">yellow sugarcane aphid</name>
    <dbReference type="NCBI Taxonomy" id="143950"/>
    <lineage>
        <taxon>Eukaryota</taxon>
        <taxon>Metazoa</taxon>
        <taxon>Ecdysozoa</taxon>
        <taxon>Arthropoda</taxon>
        <taxon>Hexapoda</taxon>
        <taxon>Insecta</taxon>
        <taxon>Pterygota</taxon>
        <taxon>Neoptera</taxon>
        <taxon>Paraneoptera</taxon>
        <taxon>Hemiptera</taxon>
        <taxon>Sternorrhyncha</taxon>
        <taxon>Aphidomorpha</taxon>
        <taxon>Aphidoidea</taxon>
        <taxon>Aphididae</taxon>
        <taxon>Sipha</taxon>
    </lineage>
</organism>
<reference evidence="2" key="1">
    <citation type="submission" date="2025-08" db="UniProtKB">
        <authorList>
            <consortium name="RefSeq"/>
        </authorList>
    </citation>
    <scope>IDENTIFICATION</scope>
    <source>
        <tissue evidence="2">Whole body</tissue>
    </source>
</reference>
<keyword evidence="1" id="KW-1185">Reference proteome</keyword>
<sequence>MAIIKKKKKTKVTETIKSGTQSSSASQTISIPQCLVCGEKLRNECMVPSKLKRHFTTKHGHLLNKDKTYFSRLLSSNPHTIAENLILPACKEIVKSMLGESAEKEVSRVPLSNNTISRRIDDMSSDIQKHVSEILCDGRKISLQIDESTDISQKCQLLSYELKNVLDLIIKMVNYTKSRALKTRILKKICEEAGSRYEILVLHTEIRWLSKGKVLNRFYEMKNELLQLFNNEDPNSDFVTQLNNPLWSAKLAYLADIFNHLSILNSNMQGKDENIHVLMYSCINIV</sequence>
<evidence type="ECO:0000313" key="2">
    <source>
        <dbReference type="RefSeq" id="XP_025413496.1"/>
    </source>
</evidence>
<name>A0A8B8FSR7_9HEMI</name>
<dbReference type="GeneID" id="112685743"/>
<gene>
    <name evidence="2" type="primary">LOC112685743</name>
</gene>